<dbReference type="InterPro" id="IPR005119">
    <property type="entry name" value="LysR_subst-bd"/>
</dbReference>
<dbReference type="InterPro" id="IPR017685">
    <property type="entry name" value="ArgP"/>
</dbReference>
<protein>
    <submittedName>
        <fullName evidence="7">LysR family transcriptional regulator ArgP</fullName>
    </submittedName>
</protein>
<keyword evidence="4" id="KW-0010">Activator</keyword>
<comment type="similarity">
    <text evidence="1">Belongs to the LysR transcriptional regulatory family.</text>
</comment>
<dbReference type="NCBIfam" id="TIGR03298">
    <property type="entry name" value="argP"/>
    <property type="match status" value="1"/>
</dbReference>
<keyword evidence="2" id="KW-0805">Transcription regulation</keyword>
<evidence type="ECO:0000256" key="2">
    <source>
        <dbReference type="ARBA" id="ARBA00023015"/>
    </source>
</evidence>
<organism evidence="7 8">
    <name type="scientific">Frondihabitans peucedani</name>
    <dbReference type="NCBI Taxonomy" id="598626"/>
    <lineage>
        <taxon>Bacteria</taxon>
        <taxon>Bacillati</taxon>
        <taxon>Actinomycetota</taxon>
        <taxon>Actinomycetes</taxon>
        <taxon>Micrococcales</taxon>
        <taxon>Microbacteriaceae</taxon>
        <taxon>Frondihabitans</taxon>
    </lineage>
</organism>
<dbReference type="NCBIfam" id="NF009888">
    <property type="entry name" value="PRK13348.1"/>
    <property type="match status" value="1"/>
</dbReference>
<evidence type="ECO:0000256" key="1">
    <source>
        <dbReference type="ARBA" id="ARBA00009437"/>
    </source>
</evidence>
<evidence type="ECO:0000256" key="5">
    <source>
        <dbReference type="ARBA" id="ARBA00023163"/>
    </source>
</evidence>
<dbReference type="InterPro" id="IPR000847">
    <property type="entry name" value="LysR_HTH_N"/>
</dbReference>
<evidence type="ECO:0000313" key="7">
    <source>
        <dbReference type="EMBL" id="GAA4266380.1"/>
    </source>
</evidence>
<dbReference type="PANTHER" id="PTHR30579">
    <property type="entry name" value="TRANSCRIPTIONAL REGULATOR"/>
    <property type="match status" value="1"/>
</dbReference>
<dbReference type="NCBIfam" id="NF002964">
    <property type="entry name" value="PRK03635.1"/>
    <property type="match status" value="1"/>
</dbReference>
<evidence type="ECO:0000256" key="3">
    <source>
        <dbReference type="ARBA" id="ARBA00023125"/>
    </source>
</evidence>
<dbReference type="PANTHER" id="PTHR30579:SF2">
    <property type="entry name" value="HTH-TYPE TRANSCRIPTIONAL REGULATOR ARGP"/>
    <property type="match status" value="1"/>
</dbReference>
<accession>A0ABP8E2Z4</accession>
<dbReference type="Pfam" id="PF03466">
    <property type="entry name" value="LysR_substrate"/>
    <property type="match status" value="1"/>
</dbReference>
<dbReference type="SUPFAM" id="SSF46785">
    <property type="entry name" value="Winged helix' DNA-binding domain"/>
    <property type="match status" value="1"/>
</dbReference>
<dbReference type="InterPro" id="IPR036388">
    <property type="entry name" value="WH-like_DNA-bd_sf"/>
</dbReference>
<evidence type="ECO:0000313" key="8">
    <source>
        <dbReference type="Proteomes" id="UP001501594"/>
    </source>
</evidence>
<dbReference type="InterPro" id="IPR050176">
    <property type="entry name" value="LTTR"/>
</dbReference>
<proteinExistence type="inferred from homology"/>
<evidence type="ECO:0000256" key="4">
    <source>
        <dbReference type="ARBA" id="ARBA00023159"/>
    </source>
</evidence>
<dbReference type="EMBL" id="BAABAU010000001">
    <property type="protein sequence ID" value="GAA4266380.1"/>
    <property type="molecule type" value="Genomic_DNA"/>
</dbReference>
<dbReference type="PROSITE" id="PS50931">
    <property type="entry name" value="HTH_LYSR"/>
    <property type="match status" value="1"/>
</dbReference>
<evidence type="ECO:0000259" key="6">
    <source>
        <dbReference type="PROSITE" id="PS50931"/>
    </source>
</evidence>
<reference evidence="8" key="1">
    <citation type="journal article" date="2019" name="Int. J. Syst. Evol. Microbiol.">
        <title>The Global Catalogue of Microorganisms (GCM) 10K type strain sequencing project: providing services to taxonomists for standard genome sequencing and annotation.</title>
        <authorList>
            <consortium name="The Broad Institute Genomics Platform"/>
            <consortium name="The Broad Institute Genome Sequencing Center for Infectious Disease"/>
            <person name="Wu L."/>
            <person name="Ma J."/>
        </authorList>
    </citation>
    <scope>NUCLEOTIDE SEQUENCE [LARGE SCALE GENOMIC DNA]</scope>
    <source>
        <strain evidence="8">JCM 17442</strain>
    </source>
</reference>
<dbReference type="InterPro" id="IPR036390">
    <property type="entry name" value="WH_DNA-bd_sf"/>
</dbReference>
<feature type="domain" description="HTH lysR-type" evidence="6">
    <location>
        <begin position="1"/>
        <end position="57"/>
    </location>
</feature>
<keyword evidence="5" id="KW-0804">Transcription</keyword>
<dbReference type="Gene3D" id="3.40.190.290">
    <property type="match status" value="1"/>
</dbReference>
<dbReference type="Gene3D" id="1.10.10.10">
    <property type="entry name" value="Winged helix-like DNA-binding domain superfamily/Winged helix DNA-binding domain"/>
    <property type="match status" value="1"/>
</dbReference>
<gene>
    <name evidence="7" type="ORF">GCM10022256_19920</name>
</gene>
<comment type="caution">
    <text evidence="7">The sequence shown here is derived from an EMBL/GenBank/DDBJ whole genome shotgun (WGS) entry which is preliminary data.</text>
</comment>
<sequence length="304" mass="32008">MQLDHLETLSALVDEGTFEAAARRLHVSASAVSQRVKAMEASTGRVLVRRTTPVTLTDAGEVILRYARQVELLETDTQRALEGSQDGAGGGSGSATGGRVSRIALAVNADSLATWFLGALSGLGDELGVVFDLHREDQVNTTRLLRAGTVMAAVTSTRDAVQGCTTEALGAMRYRAVCAPDFAARWGLRDPASSALAEAPVVLFDRDDDLQSAFVRARTGSGATGPRHYIPTSDDFARAVALGFGWGVLPEQQCAGPIAEGSLVELAPADPVDVALHWQRWNIASPTLDRITAAVRSGAAGSLR</sequence>
<keyword evidence="8" id="KW-1185">Reference proteome</keyword>
<dbReference type="RefSeq" id="WP_344795552.1">
    <property type="nucleotide sequence ID" value="NZ_BAABAU010000001.1"/>
</dbReference>
<name>A0ABP8E2Z4_9MICO</name>
<dbReference type="SUPFAM" id="SSF53850">
    <property type="entry name" value="Periplasmic binding protein-like II"/>
    <property type="match status" value="1"/>
</dbReference>
<dbReference type="Pfam" id="PF00126">
    <property type="entry name" value="HTH_1"/>
    <property type="match status" value="1"/>
</dbReference>
<keyword evidence="3" id="KW-0238">DNA-binding</keyword>
<dbReference type="Proteomes" id="UP001501594">
    <property type="component" value="Unassembled WGS sequence"/>
</dbReference>